<evidence type="ECO:0008006" key="4">
    <source>
        <dbReference type="Google" id="ProtNLM"/>
    </source>
</evidence>
<reference evidence="2 3" key="1">
    <citation type="journal article" date="2013" name="Nat. Genet.">
        <title>The genome of the hydatid tapeworm Echinococcus granulosus.</title>
        <authorList>
            <person name="Zheng H."/>
            <person name="Zhang W."/>
            <person name="Zhang L."/>
            <person name="Zhang Z."/>
            <person name="Li J."/>
            <person name="Lu G."/>
            <person name="Zhu Y."/>
            <person name="Wang Y."/>
            <person name="Huang Y."/>
            <person name="Liu J."/>
            <person name="Kang H."/>
            <person name="Chen J."/>
            <person name="Wang L."/>
            <person name="Chen A."/>
            <person name="Yu S."/>
            <person name="Gao Z."/>
            <person name="Jin L."/>
            <person name="Gu W."/>
            <person name="Wang Z."/>
            <person name="Zhao L."/>
            <person name="Shi B."/>
            <person name="Wen H."/>
            <person name="Lin R."/>
            <person name="Jones M.K."/>
            <person name="Brejova B."/>
            <person name="Vinar T."/>
            <person name="Zhao G."/>
            <person name="McManus D.P."/>
            <person name="Chen Z."/>
            <person name="Zhou Y."/>
            <person name="Wang S."/>
        </authorList>
    </citation>
    <scope>NUCLEOTIDE SEQUENCE [LARGE SCALE GENOMIC DNA]</scope>
</reference>
<dbReference type="AlphaFoldDB" id="W6U786"/>
<dbReference type="OrthoDB" id="10018757at2759"/>
<accession>W6U786</accession>
<proteinExistence type="predicted"/>
<dbReference type="Proteomes" id="UP000019149">
    <property type="component" value="Unassembled WGS sequence"/>
</dbReference>
<dbReference type="RefSeq" id="XP_024348236.1">
    <property type="nucleotide sequence ID" value="XM_024497365.1"/>
</dbReference>
<dbReference type="Gene3D" id="1.10.10.1450">
    <property type="match status" value="1"/>
</dbReference>
<dbReference type="OMA" id="IAQRTCI"/>
<evidence type="ECO:0000313" key="2">
    <source>
        <dbReference type="EMBL" id="EUB57040.1"/>
    </source>
</evidence>
<sequence>MTPNRRVGVDVYLRHPSQSRVPTNITPGRSSSKTYSLIPRRQSPCIALKVLVKIKFVLKGLEMKVGEAEGVSRRKDTCEDEEPVEKRRKRNGCVNLLDNATRGTDGQAVEKSDVVSPERELPNFGISGHSSSNVIAQRTCIKYFAHNGYTATKTLEIIQKAFGDHALSKTRMFKAGRERVEDEPRSGRPSTSTDERHVAQVRDLVINNSRITIRNIIEQVPISFGSCQSILRNHLGPRRVTSQVSPKTVNFLQQKQRSQATEEMPSQGES</sequence>
<feature type="compositionally biased region" description="Basic and acidic residues" evidence="1">
    <location>
        <begin position="175"/>
        <end position="186"/>
    </location>
</feature>
<keyword evidence="3" id="KW-1185">Reference proteome</keyword>
<name>W6U786_ECHGR</name>
<dbReference type="PANTHER" id="PTHR46060">
    <property type="entry name" value="MARINER MOS1 TRANSPOSASE-LIKE PROTEIN"/>
    <property type="match status" value="1"/>
</dbReference>
<organism evidence="2 3">
    <name type="scientific">Echinococcus granulosus</name>
    <name type="common">Hydatid tapeworm</name>
    <dbReference type="NCBI Taxonomy" id="6210"/>
    <lineage>
        <taxon>Eukaryota</taxon>
        <taxon>Metazoa</taxon>
        <taxon>Spiralia</taxon>
        <taxon>Lophotrochozoa</taxon>
        <taxon>Platyhelminthes</taxon>
        <taxon>Cestoda</taxon>
        <taxon>Eucestoda</taxon>
        <taxon>Cyclophyllidea</taxon>
        <taxon>Taeniidae</taxon>
        <taxon>Echinococcus</taxon>
        <taxon>Echinococcus granulosus group</taxon>
    </lineage>
</organism>
<evidence type="ECO:0000256" key="1">
    <source>
        <dbReference type="SAM" id="MobiDB-lite"/>
    </source>
</evidence>
<dbReference type="KEGG" id="egl:EGR_08116"/>
<dbReference type="PANTHER" id="PTHR46060:SF1">
    <property type="entry name" value="MARINER MOS1 TRANSPOSASE-LIKE PROTEIN"/>
    <property type="match status" value="1"/>
</dbReference>
<comment type="caution">
    <text evidence="2">The sequence shown here is derived from an EMBL/GenBank/DDBJ whole genome shotgun (WGS) entry which is preliminary data.</text>
</comment>
<evidence type="ECO:0000313" key="3">
    <source>
        <dbReference type="Proteomes" id="UP000019149"/>
    </source>
</evidence>
<dbReference type="CTD" id="36343831"/>
<feature type="region of interest" description="Disordered" evidence="1">
    <location>
        <begin position="240"/>
        <end position="270"/>
    </location>
</feature>
<protein>
    <recommendedName>
        <fullName evidence="4">Mos1 transposase HTH domain-containing protein</fullName>
    </recommendedName>
</protein>
<feature type="region of interest" description="Disordered" evidence="1">
    <location>
        <begin position="175"/>
        <end position="196"/>
    </location>
</feature>
<feature type="compositionally biased region" description="Polar residues" evidence="1">
    <location>
        <begin position="240"/>
        <end position="261"/>
    </location>
</feature>
<dbReference type="STRING" id="6210.W6U786"/>
<feature type="region of interest" description="Disordered" evidence="1">
    <location>
        <begin position="97"/>
        <end position="116"/>
    </location>
</feature>
<dbReference type="GeneID" id="36343831"/>
<dbReference type="InterPro" id="IPR052709">
    <property type="entry name" value="Transposase-MT_Hybrid"/>
</dbReference>
<dbReference type="EMBL" id="APAU02000096">
    <property type="protein sequence ID" value="EUB57040.1"/>
    <property type="molecule type" value="Genomic_DNA"/>
</dbReference>
<gene>
    <name evidence="2" type="ORF">EGR_08116</name>
</gene>